<keyword evidence="3" id="KW-0813">Transport</keyword>
<comment type="caution">
    <text evidence="11">The sequence shown here is derived from an EMBL/GenBank/DDBJ whole genome shotgun (WGS) entry which is preliminary data.</text>
</comment>
<feature type="transmembrane region" description="Helical" evidence="9">
    <location>
        <begin position="140"/>
        <end position="161"/>
    </location>
</feature>
<dbReference type="EMBL" id="BJHX01000001">
    <property type="protein sequence ID" value="GDY68776.1"/>
    <property type="molecule type" value="Genomic_DNA"/>
</dbReference>
<reference evidence="10 13" key="2">
    <citation type="submission" date="2019-04" db="EMBL/GenBank/DDBJ databases">
        <title>Draft genome sequences of Streptomyces avermitilis NBRC 14893.</title>
        <authorList>
            <person name="Komaki H."/>
            <person name="Tamura T."/>
            <person name="Hosoyama A."/>
        </authorList>
    </citation>
    <scope>NUCLEOTIDE SEQUENCE [LARGE SCALE GENOMIC DNA]</scope>
    <source>
        <strain evidence="10 13">NBRC 14893</strain>
    </source>
</reference>
<dbReference type="InterPro" id="IPR050277">
    <property type="entry name" value="Sodium:Solute_Symporter"/>
</dbReference>
<feature type="region of interest" description="Disordered" evidence="8">
    <location>
        <begin position="211"/>
        <end position="243"/>
    </location>
</feature>
<dbReference type="Pfam" id="PF00474">
    <property type="entry name" value="SSF"/>
    <property type="match status" value="1"/>
</dbReference>
<dbReference type="PANTHER" id="PTHR48086">
    <property type="entry name" value="SODIUM/PROLINE SYMPORTER-RELATED"/>
    <property type="match status" value="1"/>
</dbReference>
<dbReference type="Proteomes" id="UP000302139">
    <property type="component" value="Unassembled WGS sequence"/>
</dbReference>
<dbReference type="PROSITE" id="PS50283">
    <property type="entry name" value="NA_SOLUT_SYMP_3"/>
    <property type="match status" value="1"/>
</dbReference>
<evidence type="ECO:0000313" key="11">
    <source>
        <dbReference type="EMBL" id="GDY70841.1"/>
    </source>
</evidence>
<name>A0A4D4MFR4_STRAX</name>
<protein>
    <recommendedName>
        <fullName evidence="14">Sodium:solute symporter</fullName>
    </recommendedName>
</protein>
<dbReference type="AlphaFoldDB" id="A0A4D4MFR4"/>
<dbReference type="PANTHER" id="PTHR48086:SF8">
    <property type="entry name" value="MONOCARBOXYLIC ACID PERMEASE"/>
    <property type="match status" value="1"/>
</dbReference>
<organism evidence="11 12">
    <name type="scientific">Streptomyces avermitilis</name>
    <dbReference type="NCBI Taxonomy" id="33903"/>
    <lineage>
        <taxon>Bacteria</taxon>
        <taxon>Bacillati</taxon>
        <taxon>Actinomycetota</taxon>
        <taxon>Actinomycetes</taxon>
        <taxon>Kitasatosporales</taxon>
        <taxon>Streptomycetaceae</taxon>
        <taxon>Streptomyces</taxon>
    </lineage>
</organism>
<evidence type="ECO:0000313" key="10">
    <source>
        <dbReference type="EMBL" id="GDY68776.1"/>
    </source>
</evidence>
<evidence type="ECO:0000256" key="6">
    <source>
        <dbReference type="ARBA" id="ARBA00023136"/>
    </source>
</evidence>
<keyword evidence="5 9" id="KW-1133">Transmembrane helix</keyword>
<keyword evidence="6 9" id="KW-0472">Membrane</keyword>
<feature type="transmembrane region" description="Helical" evidence="9">
    <location>
        <begin position="86"/>
        <end position="105"/>
    </location>
</feature>
<evidence type="ECO:0008006" key="14">
    <source>
        <dbReference type="Google" id="ProtNLM"/>
    </source>
</evidence>
<dbReference type="Gene3D" id="1.20.1730.10">
    <property type="entry name" value="Sodium/glucose cotransporter"/>
    <property type="match status" value="1"/>
</dbReference>
<evidence type="ECO:0000313" key="13">
    <source>
        <dbReference type="Proteomes" id="UP000302139"/>
    </source>
</evidence>
<evidence type="ECO:0000256" key="5">
    <source>
        <dbReference type="ARBA" id="ARBA00022989"/>
    </source>
</evidence>
<evidence type="ECO:0000256" key="2">
    <source>
        <dbReference type="ARBA" id="ARBA00006434"/>
    </source>
</evidence>
<evidence type="ECO:0000256" key="3">
    <source>
        <dbReference type="ARBA" id="ARBA00022448"/>
    </source>
</evidence>
<dbReference type="InterPro" id="IPR038377">
    <property type="entry name" value="Na/Glc_symporter_sf"/>
</dbReference>
<dbReference type="GO" id="GO:0005886">
    <property type="term" value="C:plasma membrane"/>
    <property type="evidence" value="ECO:0007669"/>
    <property type="project" value="TreeGrafter"/>
</dbReference>
<dbReference type="EMBL" id="BJHY01000001">
    <property type="protein sequence ID" value="GDY70841.1"/>
    <property type="molecule type" value="Genomic_DNA"/>
</dbReference>
<evidence type="ECO:0000256" key="8">
    <source>
        <dbReference type="SAM" id="MobiDB-lite"/>
    </source>
</evidence>
<gene>
    <name evidence="10" type="ORF">SAV14893_081690</name>
    <name evidence="11" type="ORF">SAV31267_003260</name>
</gene>
<accession>A0A4D4MFR4</accession>
<feature type="transmembrane region" description="Helical" evidence="9">
    <location>
        <begin position="111"/>
        <end position="133"/>
    </location>
</feature>
<evidence type="ECO:0000313" key="12">
    <source>
        <dbReference type="Proteomes" id="UP000299211"/>
    </source>
</evidence>
<evidence type="ECO:0000256" key="1">
    <source>
        <dbReference type="ARBA" id="ARBA00004141"/>
    </source>
</evidence>
<evidence type="ECO:0000256" key="7">
    <source>
        <dbReference type="RuleBase" id="RU362091"/>
    </source>
</evidence>
<dbReference type="GO" id="GO:0022857">
    <property type="term" value="F:transmembrane transporter activity"/>
    <property type="evidence" value="ECO:0007669"/>
    <property type="project" value="InterPro"/>
</dbReference>
<feature type="transmembrane region" description="Helical" evidence="9">
    <location>
        <begin position="181"/>
        <end position="200"/>
    </location>
</feature>
<comment type="similarity">
    <text evidence="2 7">Belongs to the sodium:solute symporter (SSF) (TC 2.A.21) family.</text>
</comment>
<keyword evidence="4 9" id="KW-0812">Transmembrane</keyword>
<dbReference type="Proteomes" id="UP000299211">
    <property type="component" value="Unassembled WGS sequence"/>
</dbReference>
<proteinExistence type="inferred from homology"/>
<sequence>MLGLLALLGFMAIAAGVKVTNGQLAIPQLFEDMFPDWFAGVAFAAIGIGALVPAAIMSIAAANLFTRNIYKDFIRPDATPKQETRVSKLVSLLVKVGALVFVLTMDKTVAINFQLLGGIWILRTFPALVGGLFTRWFHRWALLAGWAVGMVYGTVAAYGVASPAQKHFGGSAKKIPGIGEIGLTALILNVAVTVVLTFVLKAVKAPEGIDATSPGDCTADAAEGAATAAPTLRPGTSPAPNPS</sequence>
<feature type="compositionally biased region" description="Low complexity" evidence="8">
    <location>
        <begin position="218"/>
        <end position="231"/>
    </location>
</feature>
<dbReference type="InterPro" id="IPR001734">
    <property type="entry name" value="Na/solute_symporter"/>
</dbReference>
<evidence type="ECO:0000256" key="4">
    <source>
        <dbReference type="ARBA" id="ARBA00022692"/>
    </source>
</evidence>
<feature type="transmembrane region" description="Helical" evidence="9">
    <location>
        <begin position="38"/>
        <end position="65"/>
    </location>
</feature>
<reference evidence="11 12" key="1">
    <citation type="submission" date="2019-04" db="EMBL/GenBank/DDBJ databases">
        <title>Draft genome sequences of Streptomyces avermitilis ATCC 31267.</title>
        <authorList>
            <person name="Komaki H."/>
            <person name="Tamura T."/>
            <person name="Hosoyama A."/>
        </authorList>
    </citation>
    <scope>NUCLEOTIDE SEQUENCE [LARGE SCALE GENOMIC DNA]</scope>
    <source>
        <strain evidence="11 12">ATCC 31267</strain>
    </source>
</reference>
<comment type="subcellular location">
    <subcellularLocation>
        <location evidence="1">Membrane</location>
        <topology evidence="1">Multi-pass membrane protein</topology>
    </subcellularLocation>
</comment>
<evidence type="ECO:0000256" key="9">
    <source>
        <dbReference type="SAM" id="Phobius"/>
    </source>
</evidence>